<dbReference type="Pfam" id="PF00550">
    <property type="entry name" value="PP-binding"/>
    <property type="match status" value="1"/>
</dbReference>
<feature type="compositionally biased region" description="Low complexity" evidence="4">
    <location>
        <begin position="932"/>
        <end position="943"/>
    </location>
</feature>
<feature type="compositionally biased region" description="Low complexity" evidence="4">
    <location>
        <begin position="1527"/>
        <end position="1554"/>
    </location>
</feature>
<dbReference type="Gene3D" id="3.40.50.12780">
    <property type="entry name" value="N-terminal domain of ligase-like"/>
    <property type="match status" value="3"/>
</dbReference>
<feature type="region of interest" description="Disordered" evidence="4">
    <location>
        <begin position="463"/>
        <end position="524"/>
    </location>
</feature>
<organism evidence="6 7">
    <name type="scientific">Corynebacterium bovis</name>
    <dbReference type="NCBI Taxonomy" id="36808"/>
    <lineage>
        <taxon>Bacteria</taxon>
        <taxon>Bacillati</taxon>
        <taxon>Actinomycetota</taxon>
        <taxon>Actinomycetes</taxon>
        <taxon>Mycobacteriales</taxon>
        <taxon>Corynebacteriaceae</taxon>
        <taxon>Corynebacterium</taxon>
    </lineage>
</organism>
<feature type="region of interest" description="Disordered" evidence="4">
    <location>
        <begin position="760"/>
        <end position="803"/>
    </location>
</feature>
<dbReference type="InterPro" id="IPR001031">
    <property type="entry name" value="Thioesterase"/>
</dbReference>
<dbReference type="SUPFAM" id="SSF52777">
    <property type="entry name" value="CoA-dependent acyltransferases"/>
    <property type="match status" value="2"/>
</dbReference>
<evidence type="ECO:0000256" key="3">
    <source>
        <dbReference type="ARBA" id="ARBA00022553"/>
    </source>
</evidence>
<dbReference type="GO" id="GO:0005737">
    <property type="term" value="C:cytoplasm"/>
    <property type="evidence" value="ECO:0007669"/>
    <property type="project" value="TreeGrafter"/>
</dbReference>
<dbReference type="PANTHER" id="PTHR45527:SF1">
    <property type="entry name" value="FATTY ACID SYNTHASE"/>
    <property type="match status" value="1"/>
</dbReference>
<dbReference type="SUPFAM" id="SSF53474">
    <property type="entry name" value="alpha/beta-Hydrolases"/>
    <property type="match status" value="1"/>
</dbReference>
<feature type="compositionally biased region" description="Low complexity" evidence="4">
    <location>
        <begin position="761"/>
        <end position="797"/>
    </location>
</feature>
<dbReference type="GO" id="GO:0003824">
    <property type="term" value="F:catalytic activity"/>
    <property type="evidence" value="ECO:0007669"/>
    <property type="project" value="InterPro"/>
</dbReference>
<dbReference type="EMBL" id="PQNK01000003">
    <property type="protein sequence ID" value="RRO87501.1"/>
    <property type="molecule type" value="Genomic_DNA"/>
</dbReference>
<dbReference type="GO" id="GO:0043041">
    <property type="term" value="P:amino acid activation for nonribosomal peptide biosynthetic process"/>
    <property type="evidence" value="ECO:0007669"/>
    <property type="project" value="TreeGrafter"/>
</dbReference>
<feature type="region of interest" description="Disordered" evidence="4">
    <location>
        <begin position="228"/>
        <end position="248"/>
    </location>
</feature>
<dbReference type="InterPro" id="IPR000873">
    <property type="entry name" value="AMP-dep_synth/lig_dom"/>
</dbReference>
<dbReference type="InterPro" id="IPR020806">
    <property type="entry name" value="PKS_PP-bd"/>
</dbReference>
<dbReference type="Gene3D" id="3.30.559.30">
    <property type="entry name" value="Nonribosomal peptide synthetase, condensation domain"/>
    <property type="match status" value="1"/>
</dbReference>
<dbReference type="InterPro" id="IPR029058">
    <property type="entry name" value="AB_hydrolase_fold"/>
</dbReference>
<dbReference type="Gene3D" id="3.30.300.30">
    <property type="match status" value="1"/>
</dbReference>
<comment type="cofactor">
    <cofactor evidence="1">
        <name>pantetheine 4'-phosphate</name>
        <dbReference type="ChEBI" id="CHEBI:47942"/>
    </cofactor>
</comment>
<proteinExistence type="predicted"/>
<reference evidence="6 7" key="1">
    <citation type="submission" date="2018-01" db="EMBL/GenBank/DDBJ databases">
        <title>Twenty Corynebacterium bovis Genomes.</title>
        <authorList>
            <person name="Gulvik C.A."/>
        </authorList>
    </citation>
    <scope>NUCLEOTIDE SEQUENCE [LARGE SCALE GENOMIC DNA]</scope>
    <source>
        <strain evidence="6 7">F6900</strain>
    </source>
</reference>
<dbReference type="PROSITE" id="PS50075">
    <property type="entry name" value="CARRIER"/>
    <property type="match status" value="1"/>
</dbReference>
<feature type="compositionally biased region" description="Pro residues" evidence="4">
    <location>
        <begin position="1555"/>
        <end position="1569"/>
    </location>
</feature>
<dbReference type="GO" id="GO:0031177">
    <property type="term" value="F:phosphopantetheine binding"/>
    <property type="evidence" value="ECO:0007669"/>
    <property type="project" value="InterPro"/>
</dbReference>
<feature type="compositionally biased region" description="Low complexity" evidence="4">
    <location>
        <begin position="664"/>
        <end position="715"/>
    </location>
</feature>
<accession>A0A3R8PD03</accession>
<feature type="region of interest" description="Disordered" evidence="4">
    <location>
        <begin position="631"/>
        <end position="715"/>
    </location>
</feature>
<dbReference type="InterPro" id="IPR023213">
    <property type="entry name" value="CAT-like_dom_sf"/>
</dbReference>
<keyword evidence="2" id="KW-0596">Phosphopantetheine</keyword>
<dbReference type="GO" id="GO:0044550">
    <property type="term" value="P:secondary metabolite biosynthetic process"/>
    <property type="evidence" value="ECO:0007669"/>
    <property type="project" value="TreeGrafter"/>
</dbReference>
<feature type="region of interest" description="Disordered" evidence="4">
    <location>
        <begin position="1193"/>
        <end position="1217"/>
    </location>
</feature>
<keyword evidence="3" id="KW-0597">Phosphoprotein</keyword>
<sequence length="1622" mass="166094">MPPAPPSRDGEPGLPLTPGQMSVFLAQAADPTSTRFQCAELLVFDDRPDVAVLRATVTDCLDQIEVLQSAVTATPGDDGARLVPHPHRYEVAGPLAPDGAVDLIDWCAARIAVAPGDDADRTSGVDAPFSLSGDMLSGHDLLDLPDGRFAWLARFHHVIADGFAVHVIIRWIAECYTARVAGAASPGVADRFLSHAECLGQAAQAASSPAREADLEYWRDLQFPASPPVLARHRPTPAPAAPGPRRTYPLATTTLSPDDHRALRTFARDHGVSEATVLAAVTGHYVAAVSGTGTSPGSDAAVLGLPVMGRPAGSRLTAVDPAVTVLPLVVEPHLRPDDSLAAVDRALAGLRRHSGCRAEDIRRVRGVTDPDRLLTGPSLNIRPFSPLFRFGDTRATLTTISTGPVTDLEFIAQSRPDSGLDLQIIGRPTWHTHDDADRHCRGVVAMIRLLVHARPRHWAEIPLRPAAHPPADPPTGPSTDPRTGAAADHPPAARGSADCATPGSATSADATSADATAAADPTTLTRLLRDARERDLADPDLRRSPGVRSPVGDLDRAERWREVDHLADHLLALGAGPGRTVGIHLRRSPASCMAVVATALTGAAWVPLNPDLPPDRLASMVETCAPDILVTDVGGGGVDTDAPVVRLDPSSPRPGTSLVTATGASSDPGPHAASAPGSAPDSAPTSAPASAPTSAPASAPTSAPASAPPRAAASPHPWDTAYVIFTSGSTGRPKGVAVPHRAIAARLSWMADLLGVDSAVPPGTASGPTSPTAPGTASGPTSPTAPGTTSGPTSPTARPLAQPHTVMQKTPMSFDVSVWELLLPYTHGMCQSIASDGAHRDPAVLLRELRATATTVCHFVPSALKSVLVDAGHPAPTTDPAPTADPTPTTDPASSPGLTPTAGILPRLRHLVLSGEVLDAATARAAFSTFAATPPTGADAASAPTPPDPTPPGPSTPDPAPPAPATPPLTVHNLYGPTEAAVDVTAASFTADTLAAVTEPDGTVAVGTAVPGTRAEVVDDLGRPVPVGTPGELILGGIQLATGYVGAPATTAVAFTADPTAGGPPGARVYRTGDVATLRDDGLIVVHGRRDRQVKIRGQRLEPAEVESVITGGPVAACVAVVTTVAGEPTLAAYVVPAPGVDDATAVSVARRRAADALPGSVQPVVRAIASVPVTVNGKVDVAALPSPLEVLAGTGGDADERDSAHPPAPPGTASATERAVADTVARLLGVGSVPPTANFFDLGGNSLTAVRLATELRAVLGPGVTVAHVIAGRTPRGIVTAVTGESAYSPIVPLRLRTRDDATSPPAPSQHPLPPPLFCVHPAGGLGWAYTGLLPCLPDGREVFALQSPGLTGGPRARSLREEAELHADLIAAAVAPHTDTTTTPHATSAPTVDLLGWSVGGVLAQETAAVLADRGIGVGRLILLDAYPAETWAALPPPTEEERLTGVLAMAGLGVGDLPDPSRVTLDAVLAAVDGRGGVFGSLPADTVRTVAEMVAHNAHLMRTHHTRRVDATLHVLTAAARDTATPANPADPADPHTTNPATPADTATPHTTAPPPPRRPPGPPVPATLDATLWRPWARRVEILPLPVDHPGMVSPTGFRAVAELLTGTPRTHVTQLTD</sequence>
<dbReference type="PANTHER" id="PTHR45527">
    <property type="entry name" value="NONRIBOSOMAL PEPTIDE SYNTHETASE"/>
    <property type="match status" value="1"/>
</dbReference>
<feature type="region of interest" description="Disordered" evidence="4">
    <location>
        <begin position="871"/>
        <end position="902"/>
    </location>
</feature>
<dbReference type="Proteomes" id="UP000276526">
    <property type="component" value="Unassembled WGS sequence"/>
</dbReference>
<dbReference type="SMART" id="SM00823">
    <property type="entry name" value="PKS_PP"/>
    <property type="match status" value="1"/>
</dbReference>
<feature type="compositionally biased region" description="Low complexity" evidence="4">
    <location>
        <begin position="500"/>
        <end position="524"/>
    </location>
</feature>
<evidence type="ECO:0000313" key="6">
    <source>
        <dbReference type="EMBL" id="RRO87501.1"/>
    </source>
</evidence>
<dbReference type="SUPFAM" id="SSF47336">
    <property type="entry name" value="ACP-like"/>
    <property type="match status" value="1"/>
</dbReference>
<name>A0A3R8PD03_9CORY</name>
<feature type="compositionally biased region" description="Pro residues" evidence="4">
    <location>
        <begin position="944"/>
        <end position="967"/>
    </location>
</feature>
<evidence type="ECO:0000256" key="4">
    <source>
        <dbReference type="SAM" id="MobiDB-lite"/>
    </source>
</evidence>
<dbReference type="PROSITE" id="PS00455">
    <property type="entry name" value="AMP_BINDING"/>
    <property type="match status" value="1"/>
</dbReference>
<evidence type="ECO:0000313" key="7">
    <source>
        <dbReference type="Proteomes" id="UP000276526"/>
    </source>
</evidence>
<evidence type="ECO:0000256" key="2">
    <source>
        <dbReference type="ARBA" id="ARBA00022450"/>
    </source>
</evidence>
<gene>
    <name evidence="6" type="ORF">CXF48_02950</name>
</gene>
<feature type="domain" description="Carrier" evidence="5">
    <location>
        <begin position="1212"/>
        <end position="1287"/>
    </location>
</feature>
<dbReference type="SUPFAM" id="SSF56801">
    <property type="entry name" value="Acetyl-CoA synthetase-like"/>
    <property type="match status" value="1"/>
</dbReference>
<dbReference type="Gene3D" id="3.40.50.1820">
    <property type="entry name" value="alpha/beta hydrolase"/>
    <property type="match status" value="1"/>
</dbReference>
<dbReference type="GO" id="GO:0008610">
    <property type="term" value="P:lipid biosynthetic process"/>
    <property type="evidence" value="ECO:0007669"/>
    <property type="project" value="UniProtKB-ARBA"/>
</dbReference>
<comment type="caution">
    <text evidence="6">The sequence shown here is derived from an EMBL/GenBank/DDBJ whole genome shotgun (WGS) entry which is preliminary data.</text>
</comment>
<feature type="region of interest" description="Disordered" evidence="4">
    <location>
        <begin position="932"/>
        <end position="973"/>
    </location>
</feature>
<dbReference type="InterPro" id="IPR009081">
    <property type="entry name" value="PP-bd_ACP"/>
</dbReference>
<dbReference type="InterPro" id="IPR006162">
    <property type="entry name" value="Ppantetheine_attach_site"/>
</dbReference>
<dbReference type="InterPro" id="IPR036736">
    <property type="entry name" value="ACP-like_sf"/>
</dbReference>
<dbReference type="PROSITE" id="PS00012">
    <property type="entry name" value="PHOSPHOPANTETHEINE"/>
    <property type="match status" value="1"/>
</dbReference>
<feature type="compositionally biased region" description="Pro residues" evidence="4">
    <location>
        <begin position="467"/>
        <end position="476"/>
    </location>
</feature>
<dbReference type="Pfam" id="PF00975">
    <property type="entry name" value="Thioesterase"/>
    <property type="match status" value="1"/>
</dbReference>
<dbReference type="InterPro" id="IPR045851">
    <property type="entry name" value="AMP-bd_C_sf"/>
</dbReference>
<dbReference type="InterPro" id="IPR001242">
    <property type="entry name" value="Condensation_dom"/>
</dbReference>
<dbReference type="Pfam" id="PF00501">
    <property type="entry name" value="AMP-binding"/>
    <property type="match status" value="3"/>
</dbReference>
<dbReference type="InterPro" id="IPR020845">
    <property type="entry name" value="AMP-binding_CS"/>
</dbReference>
<dbReference type="UniPathway" id="UPA00011"/>
<dbReference type="Gene3D" id="3.30.559.10">
    <property type="entry name" value="Chloramphenicol acetyltransferase-like domain"/>
    <property type="match status" value="1"/>
</dbReference>
<evidence type="ECO:0000256" key="1">
    <source>
        <dbReference type="ARBA" id="ARBA00001957"/>
    </source>
</evidence>
<feature type="region of interest" description="Disordered" evidence="4">
    <location>
        <begin position="1527"/>
        <end position="1572"/>
    </location>
</feature>
<protein>
    <recommendedName>
        <fullName evidence="5">Carrier domain-containing protein</fullName>
    </recommendedName>
</protein>
<dbReference type="Pfam" id="PF00668">
    <property type="entry name" value="Condensation"/>
    <property type="match status" value="1"/>
</dbReference>
<dbReference type="InterPro" id="IPR042099">
    <property type="entry name" value="ANL_N_sf"/>
</dbReference>
<evidence type="ECO:0000259" key="5">
    <source>
        <dbReference type="PROSITE" id="PS50075"/>
    </source>
</evidence>
<feature type="compositionally biased region" description="Polar residues" evidence="4">
    <location>
        <begin position="653"/>
        <end position="663"/>
    </location>
</feature>